<organism evidence="3 4">
    <name type="scientific">Halotalea alkalilenta</name>
    <dbReference type="NCBI Taxonomy" id="376489"/>
    <lineage>
        <taxon>Bacteria</taxon>
        <taxon>Pseudomonadati</taxon>
        <taxon>Pseudomonadota</taxon>
        <taxon>Gammaproteobacteria</taxon>
        <taxon>Oceanospirillales</taxon>
        <taxon>Halomonadaceae</taxon>
        <taxon>Halotalea</taxon>
    </lineage>
</organism>
<dbReference type="Proteomes" id="UP000077875">
    <property type="component" value="Chromosome"/>
</dbReference>
<dbReference type="KEGG" id="haa:A5892_01075"/>
<reference evidence="3 4" key="1">
    <citation type="submission" date="2016-04" db="EMBL/GenBank/DDBJ databases">
        <title>Complete Genome Sequence of Halotalea alkalilenta IHB B 13600.</title>
        <authorList>
            <person name="Swarnkar M.K."/>
            <person name="Sharma A."/>
            <person name="Kaushal K."/>
            <person name="Soni R."/>
            <person name="Rana S."/>
            <person name="Singh A.K."/>
            <person name="Gulati A."/>
        </authorList>
    </citation>
    <scope>NUCLEOTIDE SEQUENCE [LARGE SCALE GENOMIC DNA]</scope>
    <source>
        <strain evidence="3 4">IHB B 13600</strain>
    </source>
</reference>
<feature type="signal peptide" evidence="1">
    <location>
        <begin position="1"/>
        <end position="19"/>
    </location>
</feature>
<dbReference type="InterPro" id="IPR021729">
    <property type="entry name" value="DUF3298"/>
</dbReference>
<dbReference type="PROSITE" id="PS51257">
    <property type="entry name" value="PROKAR_LIPOPROTEIN"/>
    <property type="match status" value="1"/>
</dbReference>
<evidence type="ECO:0000313" key="3">
    <source>
        <dbReference type="EMBL" id="ANF56227.1"/>
    </source>
</evidence>
<accession>A0A172YAI0</accession>
<name>A0A172YAI0_9GAMM</name>
<gene>
    <name evidence="3" type="ORF">A5892_01075</name>
</gene>
<dbReference type="RefSeq" id="WP_064121217.1">
    <property type="nucleotide sequence ID" value="NZ_CP015243.1"/>
</dbReference>
<keyword evidence="4" id="KW-1185">Reference proteome</keyword>
<feature type="chain" id="PRO_5008004522" description="DUF3298 domain-containing protein" evidence="1">
    <location>
        <begin position="20"/>
        <end position="248"/>
    </location>
</feature>
<keyword evidence="1" id="KW-0732">Signal</keyword>
<dbReference type="STRING" id="376489.A5892_01075"/>
<proteinExistence type="predicted"/>
<evidence type="ECO:0000259" key="2">
    <source>
        <dbReference type="Pfam" id="PF11738"/>
    </source>
</evidence>
<evidence type="ECO:0000256" key="1">
    <source>
        <dbReference type="SAM" id="SignalP"/>
    </source>
</evidence>
<dbReference type="InterPro" id="IPR037126">
    <property type="entry name" value="PdaC/RsiV-like_sf"/>
</dbReference>
<dbReference type="AlphaFoldDB" id="A0A172YAI0"/>
<dbReference type="Gene3D" id="3.90.640.20">
    <property type="entry name" value="Heat-shock cognate protein, ATPase"/>
    <property type="match status" value="1"/>
</dbReference>
<feature type="domain" description="DUF3298" evidence="2">
    <location>
        <begin position="160"/>
        <end position="236"/>
    </location>
</feature>
<sequence length="248" mass="27521">MRRILLALLPLLLSACAAAPDSPPRPTSSATQVEWQRVAPGCQGDDCAYVRADYPRYPGQPELDRAVREALAGLAVDVGETNTASASPEAYATRFLAIAARVGADDPRWASELSARELRRTSSLVVLELDAYVFTGGAHGMPTTRYLVFDLRDQRALGLDDLLLPDRREAFEQLAREAHADWARQQFPDDPDFTEQWEFSLTDNVAPLTDGLTLKYDVYAIAPYSEGQPELVIPYSRLDGILDPRWLQ</sequence>
<dbReference type="EMBL" id="CP015243">
    <property type="protein sequence ID" value="ANF56227.1"/>
    <property type="molecule type" value="Genomic_DNA"/>
</dbReference>
<evidence type="ECO:0000313" key="4">
    <source>
        <dbReference type="Proteomes" id="UP000077875"/>
    </source>
</evidence>
<protein>
    <recommendedName>
        <fullName evidence="2">DUF3298 domain-containing protein</fullName>
    </recommendedName>
</protein>
<dbReference type="Gene3D" id="3.30.565.40">
    <property type="entry name" value="Fervidobacterium nodosum Rt17-B1 like"/>
    <property type="match status" value="1"/>
</dbReference>
<dbReference type="Pfam" id="PF11738">
    <property type="entry name" value="DUF3298"/>
    <property type="match status" value="1"/>
</dbReference>